<keyword evidence="2" id="KW-0966">Cell projection</keyword>
<comment type="caution">
    <text evidence="2">The sequence shown here is derived from an EMBL/GenBank/DDBJ whole genome shotgun (WGS) entry which is preliminary data.</text>
</comment>
<dbReference type="AlphaFoldDB" id="A0A838XJK6"/>
<proteinExistence type="predicted"/>
<dbReference type="Proteomes" id="UP000550354">
    <property type="component" value="Unassembled WGS sequence"/>
</dbReference>
<organism evidence="2 3">
    <name type="scientific">Aeromicrobium phoceense</name>
    <dbReference type="NCBI Taxonomy" id="2754045"/>
    <lineage>
        <taxon>Bacteria</taxon>
        <taxon>Bacillati</taxon>
        <taxon>Actinomycetota</taxon>
        <taxon>Actinomycetes</taxon>
        <taxon>Propionibacteriales</taxon>
        <taxon>Nocardioidaceae</taxon>
        <taxon>Aeromicrobium</taxon>
    </lineage>
</organism>
<feature type="domain" description="SAF" evidence="1">
    <location>
        <begin position="38"/>
        <end position="99"/>
    </location>
</feature>
<dbReference type="SMART" id="SM00858">
    <property type="entry name" value="SAF"/>
    <property type="match status" value="1"/>
</dbReference>
<protein>
    <submittedName>
        <fullName evidence="2">Flagella basal body P-ring formation protein FlgA</fullName>
    </submittedName>
</protein>
<dbReference type="RefSeq" id="WP_181752853.1">
    <property type="nucleotide sequence ID" value="NZ_JACEOG010000001.1"/>
</dbReference>
<keyword evidence="3" id="KW-1185">Reference proteome</keyword>
<keyword evidence="2" id="KW-0969">Cilium</keyword>
<evidence type="ECO:0000313" key="3">
    <source>
        <dbReference type="Proteomes" id="UP000550354"/>
    </source>
</evidence>
<reference evidence="2 3" key="1">
    <citation type="submission" date="2020-07" db="EMBL/GenBank/DDBJ databases">
        <title>Draft genome and description of Aeromicrobium phoceense strain Marseille-Q0843 isolated from healthy skin swab.</title>
        <authorList>
            <person name="Boxberger M."/>
            <person name="La Scola B."/>
        </authorList>
    </citation>
    <scope>NUCLEOTIDE SEQUENCE [LARGE SCALE GENOMIC DNA]</scope>
    <source>
        <strain evidence="2 3">Marseille-Q0843</strain>
    </source>
</reference>
<dbReference type="Pfam" id="PF08666">
    <property type="entry name" value="SAF"/>
    <property type="match status" value="1"/>
</dbReference>
<dbReference type="CDD" id="cd11614">
    <property type="entry name" value="SAF_CpaB_FlgA_like"/>
    <property type="match status" value="1"/>
</dbReference>
<name>A0A838XJK6_9ACTN</name>
<evidence type="ECO:0000313" key="2">
    <source>
        <dbReference type="EMBL" id="MBA4607060.1"/>
    </source>
</evidence>
<sequence>MESAARFVLIHRRVLAATLAGLAVWAAIGAVTRSPDTREVLVAARDLAGGSAVGPADLRTQRLPLDAVPAGSIDRPAAIGRALAGPMRAGEVLTDRRVVDPRDLGEGRVLATVEVPSATGNLLRSGDAVDLLAVGDEGRAVPVAEAVEVITVRSDPDRETAVLGVAAPPRVATEVARASGTSRLTAVVVGRQRKR</sequence>
<dbReference type="InterPro" id="IPR013974">
    <property type="entry name" value="SAF"/>
</dbReference>
<gene>
    <name evidence="2" type="ORF">H1W00_01040</name>
</gene>
<evidence type="ECO:0000259" key="1">
    <source>
        <dbReference type="SMART" id="SM00858"/>
    </source>
</evidence>
<dbReference type="EMBL" id="JACEOG010000001">
    <property type="protein sequence ID" value="MBA4607060.1"/>
    <property type="molecule type" value="Genomic_DNA"/>
</dbReference>
<keyword evidence="2" id="KW-0282">Flagellum</keyword>
<dbReference type="Gene3D" id="3.90.1210.10">
    <property type="entry name" value="Antifreeze-like/N-acetylneuraminic acid synthase C-terminal domain"/>
    <property type="match status" value="1"/>
</dbReference>
<accession>A0A838XJK6</accession>